<sequence>MRKELNYMAIDKDGRFVAVITANHPKETAREIGKWIRQGLSIERCDNDYVREHFGDIVKTPNLETQ</sequence>
<gene>
    <name evidence="1" type="ORF">LCGC14_1369430</name>
</gene>
<reference evidence="1" key="1">
    <citation type="journal article" date="2015" name="Nature">
        <title>Complex archaea that bridge the gap between prokaryotes and eukaryotes.</title>
        <authorList>
            <person name="Spang A."/>
            <person name="Saw J.H."/>
            <person name="Jorgensen S.L."/>
            <person name="Zaremba-Niedzwiedzka K."/>
            <person name="Martijn J."/>
            <person name="Lind A.E."/>
            <person name="van Eijk R."/>
            <person name="Schleper C."/>
            <person name="Guy L."/>
            <person name="Ettema T.J."/>
        </authorList>
    </citation>
    <scope>NUCLEOTIDE SEQUENCE</scope>
</reference>
<organism evidence="1">
    <name type="scientific">marine sediment metagenome</name>
    <dbReference type="NCBI Taxonomy" id="412755"/>
    <lineage>
        <taxon>unclassified sequences</taxon>
        <taxon>metagenomes</taxon>
        <taxon>ecological metagenomes</taxon>
    </lineage>
</organism>
<evidence type="ECO:0000313" key="1">
    <source>
        <dbReference type="EMBL" id="KKM77494.1"/>
    </source>
</evidence>
<comment type="caution">
    <text evidence="1">The sequence shown here is derived from an EMBL/GenBank/DDBJ whole genome shotgun (WGS) entry which is preliminary data.</text>
</comment>
<dbReference type="EMBL" id="LAZR01008634">
    <property type="protein sequence ID" value="KKM77494.1"/>
    <property type="molecule type" value="Genomic_DNA"/>
</dbReference>
<proteinExistence type="predicted"/>
<dbReference type="AlphaFoldDB" id="A0A0F9K5W9"/>
<protein>
    <submittedName>
        <fullName evidence="1">Uncharacterized protein</fullName>
    </submittedName>
</protein>
<name>A0A0F9K5W9_9ZZZZ</name>
<accession>A0A0F9K5W9</accession>